<proteinExistence type="predicted"/>
<keyword evidence="2" id="KW-1185">Reference proteome</keyword>
<evidence type="ECO:0000313" key="2">
    <source>
        <dbReference type="Proteomes" id="UP000095280"/>
    </source>
</evidence>
<sequence>QSTRASTLSSRRELAIRNLSYATLGLYHCYARRCSPGTKLFSREPRPVLPEGADEAAASDLVELKAEFPASFAVTWYRFTDIGLERQRNRSPPLTPTCSGSATTCCSGRAAGAAFATRMNLLGGRVTFGYFFMCHGVDLAAKRMGYYVYQIIPARAPAFSELDNFEPPLSRVSNRPSRQRFFQRVYLNVSGDTVAGTPPPPAGRRCPPPSGKDPGGVAVAADGSLVEFAAVACGFRDAKPEDSGVYDLLLSNQAGRASAQLHLLVSTPPLLSKVNQTIAANESSVLFIDCLQRATPSAAARHRVQLVTAWTRRRQPQPRGHLRTAGADFFAYCSCRPSRPACTLENGRLIIHNLSVDASGQLRLPWPSPACPSGAPFWSSRTKSSPGTPPAPCACGVIPGAAALSQSGQHGVRGAEKPKHVIDCPWSGLGQPSIALVPPVPERRRLPTSVGVELSKNNTRLTIHMSDPEFSGSYLIQANSSSQGTVTKHFSIRGGPPAGVRPHQPEPHGDPRRLGVAATDRASGSPPPLISWTLRRPAGARPSSTTGTNSRPVRAPARGSCCSRNGSLLIQPDVADGHAGNYHLPWLGTPFRVAQVRIA</sequence>
<name>A0A1I8FC41_9PLAT</name>
<feature type="region of interest" description="Disordered" evidence="1">
    <location>
        <begin position="485"/>
        <end position="560"/>
    </location>
</feature>
<dbReference type="AlphaFoldDB" id="A0A1I8FC41"/>
<reference evidence="3" key="1">
    <citation type="submission" date="2016-11" db="UniProtKB">
        <authorList>
            <consortium name="WormBaseParasite"/>
        </authorList>
    </citation>
    <scope>IDENTIFICATION</scope>
</reference>
<feature type="region of interest" description="Disordered" evidence="1">
    <location>
        <begin position="193"/>
        <end position="214"/>
    </location>
</feature>
<dbReference type="Proteomes" id="UP000095280">
    <property type="component" value="Unplaced"/>
</dbReference>
<evidence type="ECO:0000256" key="1">
    <source>
        <dbReference type="SAM" id="MobiDB-lite"/>
    </source>
</evidence>
<evidence type="ECO:0000313" key="3">
    <source>
        <dbReference type="WBParaSite" id="maker-unitig_28075-snap-gene-0.2-mRNA-1"/>
    </source>
</evidence>
<dbReference type="WBParaSite" id="maker-unitig_28075-snap-gene-0.2-mRNA-1">
    <property type="protein sequence ID" value="maker-unitig_28075-snap-gene-0.2-mRNA-1"/>
    <property type="gene ID" value="maker-unitig_28075-snap-gene-0.2"/>
</dbReference>
<feature type="compositionally biased region" description="Polar residues" evidence="1">
    <location>
        <begin position="542"/>
        <end position="551"/>
    </location>
</feature>
<accession>A0A1I8FC41</accession>
<feature type="compositionally biased region" description="Basic and acidic residues" evidence="1">
    <location>
        <begin position="503"/>
        <end position="513"/>
    </location>
</feature>
<feature type="compositionally biased region" description="Pro residues" evidence="1">
    <location>
        <begin position="197"/>
        <end position="211"/>
    </location>
</feature>
<organism evidence="2 3">
    <name type="scientific">Macrostomum lignano</name>
    <dbReference type="NCBI Taxonomy" id="282301"/>
    <lineage>
        <taxon>Eukaryota</taxon>
        <taxon>Metazoa</taxon>
        <taxon>Spiralia</taxon>
        <taxon>Lophotrochozoa</taxon>
        <taxon>Platyhelminthes</taxon>
        <taxon>Rhabditophora</taxon>
        <taxon>Macrostomorpha</taxon>
        <taxon>Macrostomida</taxon>
        <taxon>Macrostomidae</taxon>
        <taxon>Macrostomum</taxon>
    </lineage>
</organism>
<protein>
    <submittedName>
        <fullName evidence="3">Ig-like domain-containing protein</fullName>
    </submittedName>
</protein>